<dbReference type="Proteomes" id="UP000886741">
    <property type="component" value="Unassembled WGS sequence"/>
</dbReference>
<name>A0A9D1F7R1_9FIRM</name>
<evidence type="ECO:0000256" key="1">
    <source>
        <dbReference type="ARBA" id="ARBA00022723"/>
    </source>
</evidence>
<dbReference type="GO" id="GO:0008270">
    <property type="term" value="F:zinc ion binding"/>
    <property type="evidence" value="ECO:0007669"/>
    <property type="project" value="UniProtKB-KW"/>
</dbReference>
<dbReference type="EMBL" id="DVJJ01000010">
    <property type="protein sequence ID" value="HIS63814.1"/>
    <property type="molecule type" value="Genomic_DNA"/>
</dbReference>
<feature type="domain" description="Zinc finger CHC2-type" evidence="4">
    <location>
        <begin position="29"/>
        <end position="80"/>
    </location>
</feature>
<dbReference type="GO" id="GO:0003677">
    <property type="term" value="F:DNA binding"/>
    <property type="evidence" value="ECO:0007669"/>
    <property type="project" value="InterPro"/>
</dbReference>
<dbReference type="GO" id="GO:0003899">
    <property type="term" value="F:DNA-directed RNA polymerase activity"/>
    <property type="evidence" value="ECO:0007669"/>
    <property type="project" value="InterPro"/>
</dbReference>
<evidence type="ECO:0000259" key="4">
    <source>
        <dbReference type="SMART" id="SM00400"/>
    </source>
</evidence>
<dbReference type="AlphaFoldDB" id="A0A9D1F7R1"/>
<keyword evidence="1" id="KW-0479">Metal-binding</keyword>
<organism evidence="5 6">
    <name type="scientific">Candidatus Avoscillospira avistercoris</name>
    <dbReference type="NCBI Taxonomy" id="2840707"/>
    <lineage>
        <taxon>Bacteria</taxon>
        <taxon>Bacillati</taxon>
        <taxon>Bacillota</taxon>
        <taxon>Clostridia</taxon>
        <taxon>Eubacteriales</taxon>
        <taxon>Oscillospiraceae</taxon>
        <taxon>Oscillospiraceae incertae sedis</taxon>
        <taxon>Candidatus Avoscillospira</taxon>
    </lineage>
</organism>
<sequence>MNLFELVKASVTVKQAAETYGCQVGRGGMMCCLFHEDRYPSMKLNRDYFYCFGCGATGDVVDFVARLFGLSSYEAAKKLADDFGIGPDKPPAAAALKEPEYPLAHSFRRDSLYCQRVLCVYLHLLEHWKVECAPQSPNDLLDDHFVEACQMLDYVEHLLDALMFAELEQRVQAVDMLMKNGVIAALERRLHDLDKEVDANGEERTAA</sequence>
<dbReference type="SMART" id="SM00400">
    <property type="entry name" value="ZnF_CHCC"/>
    <property type="match status" value="1"/>
</dbReference>
<dbReference type="Pfam" id="PF01807">
    <property type="entry name" value="Zn_ribbon_DnaG"/>
    <property type="match status" value="1"/>
</dbReference>
<proteinExistence type="predicted"/>
<evidence type="ECO:0000313" key="5">
    <source>
        <dbReference type="EMBL" id="HIS63814.1"/>
    </source>
</evidence>
<dbReference type="GO" id="GO:0006269">
    <property type="term" value="P:DNA replication, synthesis of primer"/>
    <property type="evidence" value="ECO:0007669"/>
    <property type="project" value="TreeGrafter"/>
</dbReference>
<dbReference type="InterPro" id="IPR050219">
    <property type="entry name" value="DnaG_primase"/>
</dbReference>
<reference evidence="5" key="1">
    <citation type="submission" date="2020-10" db="EMBL/GenBank/DDBJ databases">
        <authorList>
            <person name="Gilroy R."/>
        </authorList>
    </citation>
    <scope>NUCLEOTIDE SEQUENCE</scope>
    <source>
        <strain evidence="5">ChiBcec16-1751</strain>
    </source>
</reference>
<accession>A0A9D1F7R1</accession>
<dbReference type="PANTHER" id="PTHR30313:SF2">
    <property type="entry name" value="DNA PRIMASE"/>
    <property type="match status" value="1"/>
</dbReference>
<keyword evidence="3" id="KW-0862">Zinc</keyword>
<dbReference type="InterPro" id="IPR036977">
    <property type="entry name" value="DNA_primase_Znf_CHC2"/>
</dbReference>
<dbReference type="PANTHER" id="PTHR30313">
    <property type="entry name" value="DNA PRIMASE"/>
    <property type="match status" value="1"/>
</dbReference>
<evidence type="ECO:0000256" key="2">
    <source>
        <dbReference type="ARBA" id="ARBA00022771"/>
    </source>
</evidence>
<keyword evidence="2" id="KW-0863">Zinc-finger</keyword>
<evidence type="ECO:0000313" key="6">
    <source>
        <dbReference type="Proteomes" id="UP000886741"/>
    </source>
</evidence>
<reference evidence="5" key="2">
    <citation type="journal article" date="2021" name="PeerJ">
        <title>Extensive microbial diversity within the chicken gut microbiome revealed by metagenomics and culture.</title>
        <authorList>
            <person name="Gilroy R."/>
            <person name="Ravi A."/>
            <person name="Getino M."/>
            <person name="Pursley I."/>
            <person name="Horton D.L."/>
            <person name="Alikhan N.F."/>
            <person name="Baker D."/>
            <person name="Gharbi K."/>
            <person name="Hall N."/>
            <person name="Watson M."/>
            <person name="Adriaenssens E.M."/>
            <person name="Foster-Nyarko E."/>
            <person name="Jarju S."/>
            <person name="Secka A."/>
            <person name="Antonio M."/>
            <person name="Oren A."/>
            <person name="Chaudhuri R.R."/>
            <person name="La Ragione R."/>
            <person name="Hildebrand F."/>
            <person name="Pallen M.J."/>
        </authorList>
    </citation>
    <scope>NUCLEOTIDE SEQUENCE</scope>
    <source>
        <strain evidence="5">ChiBcec16-1751</strain>
    </source>
</reference>
<gene>
    <name evidence="5" type="ORF">IAA83_00400</name>
</gene>
<evidence type="ECO:0000256" key="3">
    <source>
        <dbReference type="ARBA" id="ARBA00022833"/>
    </source>
</evidence>
<dbReference type="Gene3D" id="3.90.580.10">
    <property type="entry name" value="Zinc finger, CHC2-type domain"/>
    <property type="match status" value="1"/>
</dbReference>
<dbReference type="SUPFAM" id="SSF57783">
    <property type="entry name" value="Zinc beta-ribbon"/>
    <property type="match status" value="1"/>
</dbReference>
<dbReference type="InterPro" id="IPR002694">
    <property type="entry name" value="Znf_CHC2"/>
</dbReference>
<comment type="caution">
    <text evidence="5">The sequence shown here is derived from an EMBL/GenBank/DDBJ whole genome shotgun (WGS) entry which is preliminary data.</text>
</comment>
<protein>
    <submittedName>
        <fullName evidence="5">DNA primase</fullName>
    </submittedName>
</protein>
<dbReference type="GO" id="GO:0005737">
    <property type="term" value="C:cytoplasm"/>
    <property type="evidence" value="ECO:0007669"/>
    <property type="project" value="TreeGrafter"/>
</dbReference>